<accession>A0A1M4XCU0</accession>
<organism evidence="4 5">
    <name type="scientific">Flavobacterium fontis</name>
    <dbReference type="NCBI Taxonomy" id="1124188"/>
    <lineage>
        <taxon>Bacteria</taxon>
        <taxon>Pseudomonadati</taxon>
        <taxon>Bacteroidota</taxon>
        <taxon>Flavobacteriia</taxon>
        <taxon>Flavobacteriales</taxon>
        <taxon>Flavobacteriaceae</taxon>
        <taxon>Flavobacterium</taxon>
    </lineage>
</organism>
<dbReference type="NCBIfam" id="NF033708">
    <property type="entry name" value="T9SS_Cterm_ChiA"/>
    <property type="match status" value="1"/>
</dbReference>
<dbReference type="OrthoDB" id="1652165at2"/>
<dbReference type="InterPro" id="IPR049304">
    <property type="entry name" value="Gly_rich_dom"/>
</dbReference>
<dbReference type="RefSeq" id="WP_073361223.1">
    <property type="nucleotide sequence ID" value="NZ_FQVQ01000002.1"/>
</dbReference>
<feature type="compositionally biased region" description="Gly residues" evidence="1">
    <location>
        <begin position="206"/>
        <end position="215"/>
    </location>
</feature>
<dbReference type="STRING" id="1124188.SAMN05444377_1026"/>
<evidence type="ECO:0000259" key="3">
    <source>
        <dbReference type="PROSITE" id="PS50835"/>
    </source>
</evidence>
<sequence>MKKQYTLTWIRFVLLSLFTGFGFTAFAQTQTITTTGTFQTPDGITSLRVECWGGGGRGGTTVSSGNETGGGGGGAYARRNALTVTPRTNYNVQVGTGSTNASPGGDTFFNNATTVMAKGGNSVANNNTNGATGGTAAASVGDVTRNGGAGANGSNGNNGGGGGSSAGPDNAGVTATNQNGATAPTGGGNGGNGSTNNGTAGTAGSIPGGGGGGVRSGNNGNVTGGAGARGQIIVTWTCSNVLTSAAGTDNQNVCLGSPITNITYTCSGAYGATFAGLPAGVTGTYTDGAIVISGTPTATGTFTYTVTPTGSCTSSVVTGRIVVNPIPTAVSAVASSSSVCLGTAVNLIASATSNSSTAVTLLSQNFNGATNNWTTINNSTGGTPANAAWTLRPDGYDNTNDVFDSNDNTQFYLSDSDAQGSGSTTATILRSPSFSTVGLSAATLTFFHYNRHFTGQVAVVEASTDGSNWATLAGPYTSTQGAANNFTQVTANMSAYLNQPTVFIRFKFDSPWGWYWAVDNVTVAGTLATVPDATYAWTSNPPGFTSNLKNPTNVTPAVTTTYTVTATNNFGCSATASTTVVVNNPVPVSVSIAASATTICAGTSVTFTATPTNGGTTPAYQWRVNGNPVGTNSATFTTTTLANNDVVSVVLTSSLTCVTGNPATSNSITMTVNPILNASVSIAASATTICAGTSVTFTATPTNGGTTPAYQWRVNGNPVGTNSATFTSSSLTNNDVVTVVMTSNAAPCLAGSPATSNSITMTVNPILNASVSIAASATTICAGTSVTFTATPTNGGTTPAYQWRVNGNPVGTNSATFTSSSLTNNDVVTVVMTSNAAPCLAGSPATSNSITMSVNPILNASVSIAASATTICAGTSVTFTATPTNGGTSPAYQWRVNGNPVGTNSATFTSSSLTNNDVVTVVMTSNATPCLTGSPATSNSISMTVTPQPTATIAPVSSVCYGYDASFVINGTAGATVAYTLNGGATQTGVLTGGTLTVSVSGAQASQTLVLQTITLGGCVDIPLSESATITVATTTWNGTAWSNGAPNATTAAFVTGNLTVAANLQACRMFVSNNAVVTVNSGFNVSLFGALEVATGSTFTLNSNANLLQEDPAAVNVGNIVVRRTTNPLIRLDYILWGSPVASQNLFAFSPLTSVNPTIRFYGYNTTTNLYNNVSDYATHIMQTGRGYLIRLPFNHPTAPATWTGVFTGVPNNGTKTVTLNNVGPGQRFNLVSNPYPSTLDINTFFAENSSALESTLYFWRKTNNANSPTYCTWNMATETYVDNGEAFTENPNGVIQVGQGFFVEAKGNATSMAFNNTQRVANNANQMFRSTSIEKNRIWLNITRGVDFAQTVVGYFTDGSLDLDATDSKYFNDGNLGLMTQINGTNYIVNGRPVPFDAADVVPLTYKATTAGQHTIAIDRVDGLFTGGTQPIYIRDLSDGTYHDLNQGPFTFNTQPGTFSNRLELVYQNALSNENPTLEATGFEVVRNNTSITVQASQTLQKVTVFDLRGRIVMTMDAVNATTVTLPVNQPDQVFIVQVTTTDGKVGAKKTL</sequence>
<dbReference type="Proteomes" id="UP000184147">
    <property type="component" value="Unassembled WGS sequence"/>
</dbReference>
<dbReference type="PROSITE" id="PS50835">
    <property type="entry name" value="IG_LIKE"/>
    <property type="match status" value="1"/>
</dbReference>
<dbReference type="Pfam" id="PF21722">
    <property type="entry name" value="Gly_rich_2"/>
    <property type="match status" value="1"/>
</dbReference>
<name>A0A1M4XCU0_9FLAO</name>
<feature type="compositionally biased region" description="Low complexity" evidence="1">
    <location>
        <begin position="194"/>
        <end position="205"/>
    </location>
</feature>
<feature type="compositionally biased region" description="Gly residues" evidence="1">
    <location>
        <begin position="147"/>
        <end position="165"/>
    </location>
</feature>
<reference evidence="4 5" key="1">
    <citation type="submission" date="2016-11" db="EMBL/GenBank/DDBJ databases">
        <authorList>
            <person name="Jaros S."/>
            <person name="Januszkiewicz K."/>
            <person name="Wedrychowicz H."/>
        </authorList>
    </citation>
    <scope>NUCLEOTIDE SEQUENCE [LARGE SCALE GENOMIC DNA]</scope>
    <source>
        <strain evidence="4 5">DSM 25660</strain>
    </source>
</reference>
<feature type="compositionally biased region" description="Low complexity" evidence="1">
    <location>
        <begin position="174"/>
        <end position="184"/>
    </location>
</feature>
<protein>
    <recommendedName>
        <fullName evidence="3">Ig-like domain-containing protein</fullName>
    </recommendedName>
</protein>
<dbReference type="InterPro" id="IPR007110">
    <property type="entry name" value="Ig-like_dom"/>
</dbReference>
<dbReference type="Gene3D" id="2.60.40.10">
    <property type="entry name" value="Immunoglobulins"/>
    <property type="match status" value="6"/>
</dbReference>
<proteinExistence type="predicted"/>
<dbReference type="InterPro" id="IPR013783">
    <property type="entry name" value="Ig-like_fold"/>
</dbReference>
<keyword evidence="2" id="KW-0732">Signal</keyword>
<dbReference type="EMBL" id="FQVQ01000002">
    <property type="protein sequence ID" value="SHE91298.1"/>
    <property type="molecule type" value="Genomic_DNA"/>
</dbReference>
<evidence type="ECO:0000313" key="5">
    <source>
        <dbReference type="Proteomes" id="UP000184147"/>
    </source>
</evidence>
<keyword evidence="5" id="KW-1185">Reference proteome</keyword>
<feature type="domain" description="Ig-like" evidence="3">
    <location>
        <begin position="587"/>
        <end position="669"/>
    </location>
</feature>
<feature type="chain" id="PRO_5009908273" description="Ig-like domain-containing protein" evidence="2">
    <location>
        <begin position="28"/>
        <end position="1554"/>
    </location>
</feature>
<evidence type="ECO:0000256" key="2">
    <source>
        <dbReference type="SAM" id="SignalP"/>
    </source>
</evidence>
<feature type="region of interest" description="Disordered" evidence="1">
    <location>
        <begin position="146"/>
        <end position="217"/>
    </location>
</feature>
<feature type="signal peptide" evidence="2">
    <location>
        <begin position="1"/>
        <end position="27"/>
    </location>
</feature>
<gene>
    <name evidence="4" type="ORF">SAMN05444377_1026</name>
</gene>
<evidence type="ECO:0000256" key="1">
    <source>
        <dbReference type="SAM" id="MobiDB-lite"/>
    </source>
</evidence>
<evidence type="ECO:0000313" key="4">
    <source>
        <dbReference type="EMBL" id="SHE91298.1"/>
    </source>
</evidence>